<dbReference type="GeneID" id="27691440"/>
<evidence type="ECO:0000256" key="1">
    <source>
        <dbReference type="SAM" id="SignalP"/>
    </source>
</evidence>
<reference evidence="2 3" key="1">
    <citation type="submission" date="2009-08" db="EMBL/GenBank/DDBJ databases">
        <title>The Genome Sequence of Spizellomyces punctatus strain DAOM BR117.</title>
        <authorList>
            <consortium name="The Broad Institute Genome Sequencing Platform"/>
            <person name="Russ C."/>
            <person name="Cuomo C."/>
            <person name="Shea T."/>
            <person name="Young S.K."/>
            <person name="Zeng Q."/>
            <person name="Koehrsen M."/>
            <person name="Haas B."/>
            <person name="Borodovsky M."/>
            <person name="Guigo R."/>
            <person name="Alvarado L."/>
            <person name="Berlin A."/>
            <person name="Bochicchio J."/>
            <person name="Borenstein D."/>
            <person name="Chapman S."/>
            <person name="Chen Z."/>
            <person name="Engels R."/>
            <person name="Freedman E."/>
            <person name="Gellesch M."/>
            <person name="Goldberg J."/>
            <person name="Griggs A."/>
            <person name="Gujja S."/>
            <person name="Heiman D."/>
            <person name="Hepburn T."/>
            <person name="Howarth C."/>
            <person name="Jen D."/>
            <person name="Larson L."/>
            <person name="Lewis B."/>
            <person name="Mehta T."/>
            <person name="Park D."/>
            <person name="Pearson M."/>
            <person name="Roberts A."/>
            <person name="Saif S."/>
            <person name="Shenoy N."/>
            <person name="Sisk P."/>
            <person name="Stolte C."/>
            <person name="Sykes S."/>
            <person name="Thomson T."/>
            <person name="Walk T."/>
            <person name="White J."/>
            <person name="Yandava C."/>
            <person name="Burger G."/>
            <person name="Gray M.W."/>
            <person name="Holland P.W.H."/>
            <person name="King N."/>
            <person name="Lang F.B.F."/>
            <person name="Roger A.J."/>
            <person name="Ruiz-Trillo I."/>
            <person name="Lander E."/>
            <person name="Nusbaum C."/>
        </authorList>
    </citation>
    <scope>NUCLEOTIDE SEQUENCE [LARGE SCALE GENOMIC DNA]</scope>
    <source>
        <strain evidence="2 3">DAOM BR117</strain>
    </source>
</reference>
<protein>
    <submittedName>
        <fullName evidence="2">Uncharacterized protein</fullName>
    </submittedName>
</protein>
<keyword evidence="3" id="KW-1185">Reference proteome</keyword>
<evidence type="ECO:0000313" key="3">
    <source>
        <dbReference type="Proteomes" id="UP000053201"/>
    </source>
</evidence>
<organism evidence="2 3">
    <name type="scientific">Spizellomyces punctatus (strain DAOM BR117)</name>
    <dbReference type="NCBI Taxonomy" id="645134"/>
    <lineage>
        <taxon>Eukaryota</taxon>
        <taxon>Fungi</taxon>
        <taxon>Fungi incertae sedis</taxon>
        <taxon>Chytridiomycota</taxon>
        <taxon>Chytridiomycota incertae sedis</taxon>
        <taxon>Chytridiomycetes</taxon>
        <taxon>Spizellomycetales</taxon>
        <taxon>Spizellomycetaceae</taxon>
        <taxon>Spizellomyces</taxon>
    </lineage>
</organism>
<sequence>MLAILLLAILCAGALAHPLSPEAQSNDVIYDINGHPYVPYGLRAGLNESQVIWSSRQNGQNLTTRGSNSWALLVSQKTTSVFITKYNTNYCTNCGQWLSQQPRTSDNKLRWIANDLWSKCADRGCVDEWSGHGYKLTVNAKYWGWDWRNGLTQSILKTIEEALKWEVYDRTFATGRATWGAERTISLTSSKFLSAVVYTDGKPSAWMDLTIQNDEKSNWFCLLSSQIAQTLSGYVSPIMAGLAGAGGDILCSS</sequence>
<feature type="chain" id="PRO_5005539791" evidence="1">
    <location>
        <begin position="17"/>
        <end position="253"/>
    </location>
</feature>
<feature type="signal peptide" evidence="1">
    <location>
        <begin position="1"/>
        <end position="16"/>
    </location>
</feature>
<dbReference type="InParanoid" id="A0A0L0H568"/>
<dbReference type="AlphaFoldDB" id="A0A0L0H568"/>
<dbReference type="VEuPathDB" id="FungiDB:SPPG_08267"/>
<keyword evidence="1" id="KW-0732">Signal</keyword>
<dbReference type="RefSeq" id="XP_016604407.1">
    <property type="nucleotide sequence ID" value="XM_016756426.1"/>
</dbReference>
<evidence type="ECO:0000313" key="2">
    <source>
        <dbReference type="EMBL" id="KNC96367.1"/>
    </source>
</evidence>
<name>A0A0L0H568_SPIPD</name>
<accession>A0A0L0H568</accession>
<proteinExistence type="predicted"/>
<dbReference type="Proteomes" id="UP000053201">
    <property type="component" value="Unassembled WGS sequence"/>
</dbReference>
<gene>
    <name evidence="2" type="ORF">SPPG_08267</name>
</gene>
<dbReference type="OrthoDB" id="10297560at2759"/>
<dbReference type="EMBL" id="KQ257469">
    <property type="protein sequence ID" value="KNC96367.1"/>
    <property type="molecule type" value="Genomic_DNA"/>
</dbReference>